<dbReference type="CDD" id="cd00200">
    <property type="entry name" value="WD40"/>
    <property type="match status" value="2"/>
</dbReference>
<dbReference type="PROSITE" id="PS50837">
    <property type="entry name" value="NACHT"/>
    <property type="match status" value="1"/>
</dbReference>
<keyword evidence="2" id="KW-0677">Repeat</keyword>
<dbReference type="Pfam" id="PF00400">
    <property type="entry name" value="WD40"/>
    <property type="match status" value="6"/>
</dbReference>
<dbReference type="Gene3D" id="3.40.50.1580">
    <property type="entry name" value="Nucleoside phosphorylase domain"/>
    <property type="match status" value="1"/>
</dbReference>
<reference evidence="5 6" key="1">
    <citation type="submission" date="2019-10" db="EMBL/GenBank/DDBJ databases">
        <authorList>
            <person name="Palmer J.M."/>
        </authorList>
    </citation>
    <scope>NUCLEOTIDE SEQUENCE [LARGE SCALE GENOMIC DNA]</scope>
    <source>
        <strain evidence="5 6">TWF730</strain>
    </source>
</reference>
<dbReference type="PROSITE" id="PS50082">
    <property type="entry name" value="WD_REPEATS_2"/>
    <property type="match status" value="6"/>
</dbReference>
<proteinExistence type="predicted"/>
<dbReference type="SUPFAM" id="SSF52540">
    <property type="entry name" value="P-loop containing nucleoside triphosphate hydrolases"/>
    <property type="match status" value="1"/>
</dbReference>
<dbReference type="SMART" id="SM00320">
    <property type="entry name" value="WD40"/>
    <property type="match status" value="10"/>
</dbReference>
<dbReference type="PANTHER" id="PTHR46082">
    <property type="entry name" value="ATP/GTP-BINDING PROTEIN-RELATED"/>
    <property type="match status" value="1"/>
</dbReference>
<dbReference type="Proteomes" id="UP001373714">
    <property type="component" value="Unassembled WGS sequence"/>
</dbReference>
<dbReference type="GO" id="GO:0009116">
    <property type="term" value="P:nucleoside metabolic process"/>
    <property type="evidence" value="ECO:0007669"/>
    <property type="project" value="InterPro"/>
</dbReference>
<dbReference type="InterPro" id="IPR019775">
    <property type="entry name" value="WD40_repeat_CS"/>
</dbReference>
<organism evidence="5 6">
    <name type="scientific">Orbilia blumenaviensis</name>
    <dbReference type="NCBI Taxonomy" id="1796055"/>
    <lineage>
        <taxon>Eukaryota</taxon>
        <taxon>Fungi</taxon>
        <taxon>Dikarya</taxon>
        <taxon>Ascomycota</taxon>
        <taxon>Pezizomycotina</taxon>
        <taxon>Orbiliomycetes</taxon>
        <taxon>Orbiliales</taxon>
        <taxon>Orbiliaceae</taxon>
        <taxon>Orbilia</taxon>
    </lineage>
</organism>
<dbReference type="Gene3D" id="3.40.50.300">
    <property type="entry name" value="P-loop containing nucleotide triphosphate hydrolases"/>
    <property type="match status" value="1"/>
</dbReference>
<dbReference type="SUPFAM" id="SSF82171">
    <property type="entry name" value="DPP6 N-terminal domain-like"/>
    <property type="match status" value="1"/>
</dbReference>
<dbReference type="InterPro" id="IPR056884">
    <property type="entry name" value="NPHP3-like_N"/>
</dbReference>
<dbReference type="SUPFAM" id="SSF50978">
    <property type="entry name" value="WD40 repeat-like"/>
    <property type="match status" value="2"/>
</dbReference>
<evidence type="ECO:0000313" key="6">
    <source>
        <dbReference type="Proteomes" id="UP001373714"/>
    </source>
</evidence>
<dbReference type="Pfam" id="PF24883">
    <property type="entry name" value="NPHP3_N"/>
    <property type="match status" value="1"/>
</dbReference>
<dbReference type="Gene3D" id="2.130.10.10">
    <property type="entry name" value="YVTN repeat-like/Quinoprotein amine dehydrogenase"/>
    <property type="match status" value="3"/>
</dbReference>
<keyword evidence="6" id="KW-1185">Reference proteome</keyword>
<evidence type="ECO:0000256" key="3">
    <source>
        <dbReference type="PROSITE-ProRule" id="PRU00221"/>
    </source>
</evidence>
<feature type="domain" description="NACHT" evidence="4">
    <location>
        <begin position="378"/>
        <end position="529"/>
    </location>
</feature>
<feature type="repeat" description="WD" evidence="3">
    <location>
        <begin position="1028"/>
        <end position="1069"/>
    </location>
</feature>
<dbReference type="InterPro" id="IPR036322">
    <property type="entry name" value="WD40_repeat_dom_sf"/>
</dbReference>
<dbReference type="InterPro" id="IPR015943">
    <property type="entry name" value="WD40/YVTN_repeat-like_dom_sf"/>
</dbReference>
<dbReference type="InterPro" id="IPR020472">
    <property type="entry name" value="WD40_PAC1"/>
</dbReference>
<dbReference type="InterPro" id="IPR027417">
    <property type="entry name" value="P-loop_NTPase"/>
</dbReference>
<evidence type="ECO:0000313" key="5">
    <source>
        <dbReference type="EMBL" id="KAK6362986.1"/>
    </source>
</evidence>
<dbReference type="InterPro" id="IPR024977">
    <property type="entry name" value="Apc4-like_WD40_dom"/>
</dbReference>
<protein>
    <recommendedName>
        <fullName evidence="4">NACHT domain-containing protein</fullName>
    </recommendedName>
</protein>
<sequence length="1572" mass="174718">MKFGKEDYTIAWICALDLEVTSAVAVLDKEHPPPSAQDEGDKNSYRFGQIGDYNIIIACLPAGVYGITSAAVVVTGLCRSFPSVTACLMVGIGGGAPVLPQRDIRLGDIVVSEPVAGIGLGGVGGVLQYDFGKTMQEGRFVHTGILNKPPQIFLSTLNNLKSEYPERIFKDADDFISKLLSKRLVPGKFARPGLGDDRLFQSNYDHPTDDTSGSCEKCDTAKVVERLRRKQHQSEPYLHYGLIASGNQVMKHGETRDKLSRETGVLCFEMEAAGLMDNLPSLVIRGICDYSDSHKNKVWQPYAALVAAAFAKQLLLRLPPRVKEERRKTEKYNIDLPIAEGAAYGSYEDQHEPECLAGTRTDLLDQIQQWVEDPNGKCLFWMYGMAGTGKSTISRTVAKSLQSSHLGASFFFKRGEADRSSGKRLFTTIAVQLAKYSDGLALSIDQAIKNDSGISGRRLGEQFDKLLFQPLVKLNSDPNRVEQIIVLLIDALDECERKQDIETIIHLLVSLKDIEGGIKIRIFLTSRPDLPIRPAFKRLSDDTFEDLVLHEVPKIQEDISTFIRHELKRTTENSEYRLPENWPEEERTQKLIDMATPLFIYAATLCRFITDNKQHPEQRVRLLTEHDAIKPEPERHNGTSGWQKSQLDKTYLSVLQQIIGKDVDNTDTERIISEFREIVGTIINLTSPLSIPSLARLLSLEEYTIDNLLSHLHSVLDIPKNRHAVVRTFHLSFPNFLSNPGLKSKSEFWIDEKQAHGRITSNCIKLMSRPSPEGLRENICNLTSPGTFKSDIKNEFILQQLPPELRYACRYWAFHLKQSGEQINDNSQVHIFLQKHFLHWVEAMSLLDNLDNVVDILCFLAENNKFKGLSDFLYDAKRFTMQSYSIIDKAPLQLYYSAVLAAPANSIVRRTLGSQKLLWSVRKFHRTRIDEWNSLLQALEGTEASVSSVAFSPDGKIFALAYENDAINLWDSATGRMLQKISVGKDRYSSNNWKHAISFSPNGAVLASGLFMGIKLWDTKTGNLLQRLTEIKGFVLSVAFLLDGKTLASASEGGVVQLWDANTGNLQRTLVGHTGFGYNGTFSPNGEAIASRWGRTIKLWNLGTNNLPESTKISSRRIETPGCLLCSFAFSFDGETLAAVLGDPLSESIRLWDVRTGNLLRKLQGRHTRNTNRVAFSPHDRILASGSYDGTIRLWDTDTGRLLQVLGRHEKAIRTITFSPDGQVLVSGDCGGAVKLWDVAISLELERPLQMPLDRRTMFPDEIALSDDGMTAALMIHKARIELWDIGNETPGTETNETPSRTLNQAGPSLLVVVPSFDDKTLAPVAYGKGIGFPGWRTNSQWLHRVSRSVGKISNKEWSPVSRAFRRQDGLIKFFKFSPDKKILALVYYHGRRTIRLFKAGGGGGERSQGRLGGLREGSSVKLMQVLTGTTGKLNLAFSCDSKTLASGSLHGIIEVWGVGNELVPEVRGIRRARGSGEKMRLLQVLKGHRDRISCLSFSPNGKILASGSDDGAVRIWDVAVKVKKEIGRALQVLEGHASRVAAIAFSADGEVLASASAEGTLTILFLTVNGY</sequence>
<name>A0AAV9VLJ5_9PEZI</name>
<keyword evidence="1 3" id="KW-0853">WD repeat</keyword>
<feature type="repeat" description="WD" evidence="3">
    <location>
        <begin position="1486"/>
        <end position="1519"/>
    </location>
</feature>
<gene>
    <name evidence="5" type="ORF">TWF730_000434</name>
</gene>
<feature type="repeat" description="WD" evidence="3">
    <location>
        <begin position="939"/>
        <end position="980"/>
    </location>
</feature>
<feature type="repeat" description="WD" evidence="3">
    <location>
        <begin position="1534"/>
        <end position="1564"/>
    </location>
</feature>
<comment type="caution">
    <text evidence="5">The sequence shown here is derived from an EMBL/GenBank/DDBJ whole genome shotgun (WGS) entry which is preliminary data.</text>
</comment>
<dbReference type="Pfam" id="PF12894">
    <property type="entry name" value="ANAPC4_WD40"/>
    <property type="match status" value="1"/>
</dbReference>
<feature type="repeat" description="WD" evidence="3">
    <location>
        <begin position="1164"/>
        <end position="1205"/>
    </location>
</feature>
<dbReference type="InterPro" id="IPR001680">
    <property type="entry name" value="WD40_rpt"/>
</dbReference>
<evidence type="ECO:0000256" key="1">
    <source>
        <dbReference type="ARBA" id="ARBA00022574"/>
    </source>
</evidence>
<accession>A0AAV9VLJ5</accession>
<dbReference type="PANTHER" id="PTHR46082:SF11">
    <property type="entry name" value="AAA+ ATPASE DOMAIN-CONTAINING PROTEIN-RELATED"/>
    <property type="match status" value="1"/>
</dbReference>
<evidence type="ECO:0000259" key="4">
    <source>
        <dbReference type="PROSITE" id="PS50837"/>
    </source>
</evidence>
<dbReference type="PROSITE" id="PS50294">
    <property type="entry name" value="WD_REPEATS_REGION"/>
    <property type="match status" value="5"/>
</dbReference>
<feature type="repeat" description="WD" evidence="3">
    <location>
        <begin position="1206"/>
        <end position="1239"/>
    </location>
</feature>
<dbReference type="SUPFAM" id="SSF53167">
    <property type="entry name" value="Purine and uridine phosphorylases"/>
    <property type="match status" value="1"/>
</dbReference>
<dbReference type="PROSITE" id="PS00678">
    <property type="entry name" value="WD_REPEATS_1"/>
    <property type="match status" value="2"/>
</dbReference>
<dbReference type="InterPro" id="IPR035994">
    <property type="entry name" value="Nucleoside_phosphorylase_sf"/>
</dbReference>
<evidence type="ECO:0000256" key="2">
    <source>
        <dbReference type="ARBA" id="ARBA00022737"/>
    </source>
</evidence>
<dbReference type="PRINTS" id="PR00320">
    <property type="entry name" value="GPROTEINBRPT"/>
</dbReference>
<dbReference type="GO" id="GO:0003824">
    <property type="term" value="F:catalytic activity"/>
    <property type="evidence" value="ECO:0007669"/>
    <property type="project" value="InterPro"/>
</dbReference>
<dbReference type="InterPro" id="IPR053137">
    <property type="entry name" value="NLR-like"/>
</dbReference>
<dbReference type="InterPro" id="IPR007111">
    <property type="entry name" value="NACHT_NTPase"/>
</dbReference>
<dbReference type="EMBL" id="JAVHNS010000001">
    <property type="protein sequence ID" value="KAK6362986.1"/>
    <property type="molecule type" value="Genomic_DNA"/>
</dbReference>